<dbReference type="AlphaFoldDB" id="D9SUZ8"/>
<dbReference type="PANTHER" id="PTHR21310:SF15">
    <property type="entry name" value="AMINOGLYCOSIDE PHOSPHOTRANSFERASE DOMAIN-CONTAINING PROTEIN"/>
    <property type="match status" value="1"/>
</dbReference>
<protein>
    <submittedName>
        <fullName evidence="2">Aminoglycoside phosphotransferase</fullName>
    </submittedName>
</protein>
<dbReference type="InterPro" id="IPR002575">
    <property type="entry name" value="Aminoglycoside_PTrfase"/>
</dbReference>
<dbReference type="Gene3D" id="3.90.1200.10">
    <property type="match status" value="1"/>
</dbReference>
<evidence type="ECO:0000259" key="1">
    <source>
        <dbReference type="PROSITE" id="PS50011"/>
    </source>
</evidence>
<dbReference type="Pfam" id="PF01636">
    <property type="entry name" value="APH"/>
    <property type="match status" value="1"/>
</dbReference>
<proteinExistence type="predicted"/>
<accession>D9SUZ8</accession>
<evidence type="ECO:0000313" key="3">
    <source>
        <dbReference type="Proteomes" id="UP000002730"/>
    </source>
</evidence>
<keyword evidence="2" id="KW-0808">Transferase</keyword>
<dbReference type="EMBL" id="CP002160">
    <property type="protein sequence ID" value="ADL52973.1"/>
    <property type="molecule type" value="Genomic_DNA"/>
</dbReference>
<dbReference type="GO" id="GO:0004672">
    <property type="term" value="F:protein kinase activity"/>
    <property type="evidence" value="ECO:0007669"/>
    <property type="project" value="InterPro"/>
</dbReference>
<dbReference type="InterPro" id="IPR000719">
    <property type="entry name" value="Prot_kinase_dom"/>
</dbReference>
<reference evidence="2 3" key="1">
    <citation type="submission" date="2010-08" db="EMBL/GenBank/DDBJ databases">
        <title>Complete sequence of Clostridium cellulovorans 743B.</title>
        <authorList>
            <consortium name="US DOE Joint Genome Institute"/>
            <person name="Lucas S."/>
            <person name="Copeland A."/>
            <person name="Lapidus A."/>
            <person name="Cheng J.-F."/>
            <person name="Bruce D."/>
            <person name="Goodwin L."/>
            <person name="Pitluck S."/>
            <person name="Chertkov O."/>
            <person name="Detter J.C."/>
            <person name="Han C."/>
            <person name="Tapia R."/>
            <person name="Land M."/>
            <person name="Hauser L."/>
            <person name="Chang Y.-J."/>
            <person name="Jeffries C."/>
            <person name="Kyrpides N."/>
            <person name="Ivanova N."/>
            <person name="Mikhailova N."/>
            <person name="Hemme C.L."/>
            <person name="Woyke T."/>
        </authorList>
    </citation>
    <scope>NUCLEOTIDE SEQUENCE [LARGE SCALE GENOMIC DNA]</scope>
    <source>
        <strain evidence="3">ATCC 35296 / DSM 3052 / OCM 3 / 743B</strain>
    </source>
</reference>
<dbReference type="OrthoDB" id="334783at2"/>
<dbReference type="PANTHER" id="PTHR21310">
    <property type="entry name" value="AMINOGLYCOSIDE PHOSPHOTRANSFERASE-RELATED-RELATED"/>
    <property type="match status" value="1"/>
</dbReference>
<dbReference type="PROSITE" id="PS50011">
    <property type="entry name" value="PROTEIN_KINASE_DOM"/>
    <property type="match status" value="1"/>
</dbReference>
<dbReference type="SUPFAM" id="SSF56112">
    <property type="entry name" value="Protein kinase-like (PK-like)"/>
    <property type="match status" value="1"/>
</dbReference>
<dbReference type="HOGENOM" id="CLU_862502_0_0_9"/>
<keyword evidence="3" id="KW-1185">Reference proteome</keyword>
<gene>
    <name evidence="2" type="ordered locus">Clocel_3291</name>
</gene>
<dbReference type="RefSeq" id="WP_010073365.1">
    <property type="nucleotide sequence ID" value="NC_014393.1"/>
</dbReference>
<feature type="domain" description="Protein kinase" evidence="1">
    <location>
        <begin position="27"/>
        <end position="322"/>
    </location>
</feature>
<dbReference type="Proteomes" id="UP000002730">
    <property type="component" value="Chromosome"/>
</dbReference>
<organism evidence="2 3">
    <name type="scientific">Clostridium cellulovorans (strain ATCC 35296 / DSM 3052 / OCM 3 / 743B)</name>
    <dbReference type="NCBI Taxonomy" id="573061"/>
    <lineage>
        <taxon>Bacteria</taxon>
        <taxon>Bacillati</taxon>
        <taxon>Bacillota</taxon>
        <taxon>Clostridia</taxon>
        <taxon>Eubacteriales</taxon>
        <taxon>Clostridiaceae</taxon>
        <taxon>Clostridium</taxon>
    </lineage>
</organism>
<evidence type="ECO:0000313" key="2">
    <source>
        <dbReference type="EMBL" id="ADL52973.1"/>
    </source>
</evidence>
<dbReference type="InterPro" id="IPR051678">
    <property type="entry name" value="AGP_Transferase"/>
</dbReference>
<dbReference type="InterPro" id="IPR011009">
    <property type="entry name" value="Kinase-like_dom_sf"/>
</dbReference>
<dbReference type="STRING" id="573061.Clocel_3291"/>
<dbReference type="GO" id="GO:0005524">
    <property type="term" value="F:ATP binding"/>
    <property type="evidence" value="ECO:0007669"/>
    <property type="project" value="InterPro"/>
</dbReference>
<dbReference type="KEGG" id="ccb:Clocel_3291"/>
<sequence>MNLEISEEFIGRVEQLLKKSQGEKCKLKVIEPYAVGANNTCYYLVTKNPDNKFFLKCENATIMPRTRCGQIEREVEGIKLMNKAGIPCKKIIQYDFTKEEIDTRYVLEEFIEGELLIEIWNDLNESEKQNIANEIEDIVEKMRNINFSYYGDIYENSIIGKYATWREAYLSISEILIEDARQLNIFTENELALISRATEFCSLKLSTNVPSSFNHRDLGTHNVIAINSEGVTKVGAIIDFGLSLAVPFYNFDYGIRKYGGWNFNEIDVLKKYNITKDEFDATELLFDLELTVFLASIEFAPDKPFGYISRIKVFVESCKKYL</sequence>
<name>D9SUZ8_CLOC7</name>